<feature type="region of interest" description="Disordered" evidence="1">
    <location>
        <begin position="47"/>
        <end position="66"/>
    </location>
</feature>
<feature type="region of interest" description="Disordered" evidence="1">
    <location>
        <begin position="1"/>
        <end position="22"/>
    </location>
</feature>
<evidence type="ECO:0000313" key="3">
    <source>
        <dbReference type="Proteomes" id="UP000011058"/>
    </source>
</evidence>
<proteinExistence type="predicted"/>
<name>I0K966_9BACT</name>
<reference evidence="2 3" key="1">
    <citation type="journal article" date="2012" name="J. Bacteriol.">
        <title>Genome Sequence of Fibrella aestuarina BUZ 2T, a Filamentous Marine Bacterium.</title>
        <authorList>
            <person name="Filippini M."/>
            <person name="Qi W."/>
            <person name="Blom J."/>
            <person name="Goesmann A."/>
            <person name="Smits T.H."/>
            <person name="Bagheri H.C."/>
        </authorList>
    </citation>
    <scope>NUCLEOTIDE SEQUENCE [LARGE SCALE GENOMIC DNA]</scope>
    <source>
        <strain evidence="3">BUZ 2T</strain>
    </source>
</reference>
<protein>
    <submittedName>
        <fullName evidence="2">Uncharacterized protein</fullName>
    </submittedName>
</protein>
<dbReference type="KEGG" id="fae:FAES_2660"/>
<dbReference type="eggNOG" id="ENOG5033HNT">
    <property type="taxonomic scope" value="Bacteria"/>
</dbReference>
<organism evidence="2 3">
    <name type="scientific">Fibrella aestuarina BUZ 2</name>
    <dbReference type="NCBI Taxonomy" id="1166018"/>
    <lineage>
        <taxon>Bacteria</taxon>
        <taxon>Pseudomonadati</taxon>
        <taxon>Bacteroidota</taxon>
        <taxon>Cytophagia</taxon>
        <taxon>Cytophagales</taxon>
        <taxon>Spirosomataceae</taxon>
        <taxon>Fibrella</taxon>
    </lineage>
</organism>
<sequence length="302" mass="32074">MDQDSTYLQWPGDPAMTSSTSDGVRRRVGISAAALLLGGGAALGLIPRAGQSPQPPATPTGEAASLPPSAAVATTVDDSMPFGEAFAAARAEVGPGGVFRWHGQAYNTFWQEEWADLSLAQRQEYAEQVLNTELPVRQIAAADDWNVPGQTVATMGKPTVIEGYVAGRRVMGVDDDNDGTIDALVIAGEDGTTYKVVDRTGDAGLDTLYEYDTVAGEYQLLHALPTPTVLTNGQLSANLEEAMSRQVINDLLADKLPSAAHLQPAVHVNVPHDAHDDDVDDSYINNGDVDDMDDPPHDHDSE</sequence>
<dbReference type="RefSeq" id="WP_015331768.1">
    <property type="nucleotide sequence ID" value="NC_020054.1"/>
</dbReference>
<evidence type="ECO:0000313" key="2">
    <source>
        <dbReference type="EMBL" id="CCH00669.1"/>
    </source>
</evidence>
<evidence type="ECO:0000256" key="1">
    <source>
        <dbReference type="SAM" id="MobiDB-lite"/>
    </source>
</evidence>
<dbReference type="Proteomes" id="UP000011058">
    <property type="component" value="Chromosome"/>
</dbReference>
<dbReference type="HOGENOM" id="CLU_844426_0_0_10"/>
<gene>
    <name evidence="2" type="ORF">FAES_2660</name>
</gene>
<feature type="region of interest" description="Disordered" evidence="1">
    <location>
        <begin position="271"/>
        <end position="302"/>
    </location>
</feature>
<dbReference type="AlphaFoldDB" id="I0K966"/>
<dbReference type="EMBL" id="HE796683">
    <property type="protein sequence ID" value="CCH00669.1"/>
    <property type="molecule type" value="Genomic_DNA"/>
</dbReference>
<keyword evidence="3" id="KW-1185">Reference proteome</keyword>
<accession>I0K966</accession>
<dbReference type="OrthoDB" id="919615at2"/>
<dbReference type="STRING" id="1166018.FAES_2660"/>